<protein>
    <recommendedName>
        <fullName evidence="2">Mei2-like C-terminal RNA recognition motif domain-containing protein</fullName>
    </recommendedName>
</protein>
<gene>
    <name evidence="3" type="ORF">LVIROSA_LOCUS34368</name>
</gene>
<dbReference type="AlphaFoldDB" id="A0AAU9PGL9"/>
<evidence type="ECO:0000256" key="1">
    <source>
        <dbReference type="SAM" id="MobiDB-lite"/>
    </source>
</evidence>
<keyword evidence="4" id="KW-1185">Reference proteome</keyword>
<name>A0AAU9PGL9_9ASTR</name>
<dbReference type="EMBL" id="CAKMRJ010005634">
    <property type="protein sequence ID" value="CAH1448847.1"/>
    <property type="molecule type" value="Genomic_DNA"/>
</dbReference>
<reference evidence="3 4" key="1">
    <citation type="submission" date="2022-01" db="EMBL/GenBank/DDBJ databases">
        <authorList>
            <person name="Xiong W."/>
            <person name="Schranz E."/>
        </authorList>
    </citation>
    <scope>NUCLEOTIDE SEQUENCE [LARGE SCALE GENOMIC DNA]</scope>
</reference>
<evidence type="ECO:0000313" key="4">
    <source>
        <dbReference type="Proteomes" id="UP001157418"/>
    </source>
</evidence>
<dbReference type="InterPro" id="IPR007201">
    <property type="entry name" value="Mei2-like_Rrm_C"/>
</dbReference>
<dbReference type="InterPro" id="IPR035979">
    <property type="entry name" value="RBD_domain_sf"/>
</dbReference>
<accession>A0AAU9PGL9</accession>
<evidence type="ECO:0000313" key="3">
    <source>
        <dbReference type="EMBL" id="CAH1448847.1"/>
    </source>
</evidence>
<feature type="compositionally biased region" description="Pro residues" evidence="1">
    <location>
        <begin position="27"/>
        <end position="46"/>
    </location>
</feature>
<organism evidence="3 4">
    <name type="scientific">Lactuca virosa</name>
    <dbReference type="NCBI Taxonomy" id="75947"/>
    <lineage>
        <taxon>Eukaryota</taxon>
        <taxon>Viridiplantae</taxon>
        <taxon>Streptophyta</taxon>
        <taxon>Embryophyta</taxon>
        <taxon>Tracheophyta</taxon>
        <taxon>Spermatophyta</taxon>
        <taxon>Magnoliopsida</taxon>
        <taxon>eudicotyledons</taxon>
        <taxon>Gunneridae</taxon>
        <taxon>Pentapetalae</taxon>
        <taxon>asterids</taxon>
        <taxon>campanulids</taxon>
        <taxon>Asterales</taxon>
        <taxon>Asteraceae</taxon>
        <taxon>Cichorioideae</taxon>
        <taxon>Cichorieae</taxon>
        <taxon>Lactucinae</taxon>
        <taxon>Lactuca</taxon>
    </lineage>
</organism>
<feature type="compositionally biased region" description="Basic and acidic residues" evidence="1">
    <location>
        <begin position="86"/>
        <end position="96"/>
    </location>
</feature>
<dbReference type="GO" id="GO:0003676">
    <property type="term" value="F:nucleic acid binding"/>
    <property type="evidence" value="ECO:0007669"/>
    <property type="project" value="InterPro"/>
</dbReference>
<dbReference type="SUPFAM" id="SSF54928">
    <property type="entry name" value="RNA-binding domain, RBD"/>
    <property type="match status" value="1"/>
</dbReference>
<sequence length="282" mass="31777">MEGTRRLNPDALPFYPSRSRHFKPSYGVPPPPSPSLPPYQPPPPPTGLGKSSFRYSNSLTPVPKGPRIPGGRGTPGQRFASAGRVIDGDDGRRDGGRPLWVRKGVYREVTPLDPDENSTSIMIRNIPNNYTRELLVKLLEDHCKQENRKDENVVRSAFDFVYLPVDFKHRLNAGYAFVNFTTPEAAWRFQKSIKGKGWDLFQSKKIADVARAKIQGKDALVRNFERMQLQSPSSEYLPVWFDPPRDGSMPSSTMKMHAIGNVESWVPLSLLTLEDELEVAED</sequence>
<comment type="caution">
    <text evidence="3">The sequence shown here is derived from an EMBL/GenBank/DDBJ whole genome shotgun (WGS) entry which is preliminary data.</text>
</comment>
<feature type="domain" description="Mei2-like C-terminal RNA recognition motif" evidence="2">
    <location>
        <begin position="119"/>
        <end position="224"/>
    </location>
</feature>
<dbReference type="InterPro" id="IPR012677">
    <property type="entry name" value="Nucleotide-bd_a/b_plait_sf"/>
</dbReference>
<dbReference type="Gene3D" id="3.30.70.330">
    <property type="match status" value="1"/>
</dbReference>
<dbReference type="Pfam" id="PF04059">
    <property type="entry name" value="RRM_2"/>
    <property type="match status" value="1"/>
</dbReference>
<dbReference type="Proteomes" id="UP001157418">
    <property type="component" value="Unassembled WGS sequence"/>
</dbReference>
<feature type="region of interest" description="Disordered" evidence="1">
    <location>
        <begin position="1"/>
        <end position="96"/>
    </location>
</feature>
<evidence type="ECO:0000259" key="2">
    <source>
        <dbReference type="Pfam" id="PF04059"/>
    </source>
</evidence>
<proteinExistence type="predicted"/>